<dbReference type="SMART" id="SM00662">
    <property type="entry name" value="RPOLD"/>
    <property type="match status" value="1"/>
</dbReference>
<dbReference type="SUPFAM" id="SSF56553">
    <property type="entry name" value="Insert subdomain of RNA polymerase alpha subunit"/>
    <property type="match status" value="1"/>
</dbReference>
<dbReference type="SUPFAM" id="SSF55257">
    <property type="entry name" value="RBP11-like subunits of RNA polymerase"/>
    <property type="match status" value="1"/>
</dbReference>
<dbReference type="RefSeq" id="XP_003239642.1">
    <property type="nucleotide sequence ID" value="XM_003239594.1"/>
</dbReference>
<reference evidence="5 6" key="1">
    <citation type="journal article" date="2011" name="Genome Biol. Evol.">
        <title>Complete nucleomorph genome sequence of the nonphotosynthetic alga Cryptomonas paramecium reveals a core nucleomorph gene set.</title>
        <authorList>
            <person name="Tanifuji G."/>
            <person name="Onodera N.T."/>
            <person name="Wheeler T.J."/>
            <person name="Dlutek M."/>
            <person name="Donaher N."/>
            <person name="Archibald J.M."/>
        </authorList>
    </citation>
    <scope>NUCLEOTIDE SEQUENCE [LARGE SCALE GENOMIC DNA]</scope>
    <source>
        <strain evidence="5 6">CCAP977/2A</strain>
    </source>
</reference>
<geneLocation type="nucleomorph" evidence="5"/>
<evidence type="ECO:0000259" key="4">
    <source>
        <dbReference type="SMART" id="SM00662"/>
    </source>
</evidence>
<dbReference type="AlphaFoldDB" id="F2HHE8"/>
<dbReference type="InterPro" id="IPR036643">
    <property type="entry name" value="RNApol_insert_sf"/>
</dbReference>
<dbReference type="GO" id="GO:0006351">
    <property type="term" value="P:DNA-templated transcription"/>
    <property type="evidence" value="ECO:0007669"/>
    <property type="project" value="InterPro"/>
</dbReference>
<sequence>MKLLTAKTNTVKKLFFVEKKKIQSKLLNFIYLEKTHPFSITDFRNDIKINVNNLTKDDLVLNITGLYLPFLNGIRRSLLSEVNTICIDKVFFYYNSSFLDDELLSHRLALIPLLIVSHSSNYFFNMLDDISKKIIFEINTETSVSSQKYLIYSNIIKLKLYGIHSSWLKNLHIKPVFGDILIAKLNSGQKIKCECHCNFGNGEAHAKFSGVSTAFYRIFPRIKLVNEIINDHAVKIFTKCPVNVFQLENKYSFNCKILSVSQPQYCTLCRECLNFKEEKKKIRIGRVREKVNFIIESTGVLSPEKLFHRAVCLLAGKCNQSMLVLLKNFINKKKFHNFFLFMKFLNFFPNFNTCTFDLFYFFNNHSIFFFVLTKSKYYYIGFSEKNNNCTSISFKYALSVFSNWTFTRIKEYKKIILKNDKIIMFVPIV</sequence>
<accession>F2HHE8</accession>
<organism evidence="5 6">
    <name type="scientific">Cryptomonas paramaecium</name>
    <dbReference type="NCBI Taxonomy" id="2898"/>
    <lineage>
        <taxon>Eukaryota</taxon>
        <taxon>Cryptophyceae</taxon>
        <taxon>Cryptomonadales</taxon>
        <taxon>Cryptomonadaceae</taxon>
        <taxon>Cryptomonas</taxon>
    </lineage>
</organism>
<dbReference type="InterPro" id="IPR036603">
    <property type="entry name" value="RBP11-like"/>
</dbReference>
<protein>
    <submittedName>
        <fullName evidence="5">DNA-directed RNA polymerase 40k chain</fullName>
    </submittedName>
</protein>
<dbReference type="PANTHER" id="PTHR11800:SF13">
    <property type="entry name" value="DNA-DIRECTED RNA POLYMERASES I AND III SUBUNIT RPAC1"/>
    <property type="match status" value="1"/>
</dbReference>
<dbReference type="InterPro" id="IPR022842">
    <property type="entry name" value="RNAP_Rpo3/Rpb3/RPAC1"/>
</dbReference>
<dbReference type="GO" id="GO:0005736">
    <property type="term" value="C:RNA polymerase I complex"/>
    <property type="evidence" value="ECO:0007669"/>
    <property type="project" value="TreeGrafter"/>
</dbReference>
<dbReference type="PANTHER" id="PTHR11800">
    <property type="entry name" value="DNA-DIRECTED RNA POLYMERASE"/>
    <property type="match status" value="1"/>
</dbReference>
<evidence type="ECO:0000256" key="3">
    <source>
        <dbReference type="ARBA" id="ARBA00025804"/>
    </source>
</evidence>
<dbReference type="Pfam" id="PF01000">
    <property type="entry name" value="RNA_pol_A_bac"/>
    <property type="match status" value="1"/>
</dbReference>
<keyword evidence="5" id="KW-0542">Nucleomorph</keyword>
<evidence type="ECO:0000256" key="1">
    <source>
        <dbReference type="ARBA" id="ARBA00022478"/>
    </source>
</evidence>
<gene>
    <name evidence="5" type="primary">rpa5</name>
    <name evidence="5" type="ORF">CPARA_1gp086</name>
</gene>
<dbReference type="InterPro" id="IPR011262">
    <property type="entry name" value="DNA-dir_RNA_pol_insert"/>
</dbReference>
<dbReference type="GO" id="GO:0046983">
    <property type="term" value="F:protein dimerization activity"/>
    <property type="evidence" value="ECO:0007669"/>
    <property type="project" value="InterPro"/>
</dbReference>
<evidence type="ECO:0000256" key="2">
    <source>
        <dbReference type="ARBA" id="ARBA00023163"/>
    </source>
</evidence>
<dbReference type="InterPro" id="IPR050518">
    <property type="entry name" value="Rpo3/RPB3_RNA_Pol_subunit"/>
</dbReference>
<dbReference type="Proteomes" id="UP000243423">
    <property type="component" value="Nucleomorph 1"/>
</dbReference>
<comment type="similarity">
    <text evidence="3">Belongs to the archaeal Rpo3/eukaryotic RPB3 RNA polymerase subunit family.</text>
</comment>
<evidence type="ECO:0000313" key="6">
    <source>
        <dbReference type="Proteomes" id="UP000243423"/>
    </source>
</evidence>
<keyword evidence="2" id="KW-0804">Transcription</keyword>
<evidence type="ECO:0000313" key="5">
    <source>
        <dbReference type="EMBL" id="AEA38744.1"/>
    </source>
</evidence>
<dbReference type="Gene3D" id="2.170.120.12">
    <property type="entry name" value="DNA-directed RNA polymerase, insert domain"/>
    <property type="match status" value="1"/>
</dbReference>
<dbReference type="InterPro" id="IPR011263">
    <property type="entry name" value="DNA-dir_RNA_pol_RpoA/D/Rpb3"/>
</dbReference>
<keyword evidence="1 5" id="KW-0240">DNA-directed RNA polymerase</keyword>
<dbReference type="EMBL" id="CP002172">
    <property type="protein sequence ID" value="AEA38744.1"/>
    <property type="molecule type" value="Genomic_DNA"/>
</dbReference>
<dbReference type="GO" id="GO:0005666">
    <property type="term" value="C:RNA polymerase III complex"/>
    <property type="evidence" value="ECO:0007669"/>
    <property type="project" value="TreeGrafter"/>
</dbReference>
<name>F2HHE8_9CRYP</name>
<dbReference type="HAMAP" id="MF_00320">
    <property type="entry name" value="RNApol_arch_Rpo3"/>
    <property type="match status" value="1"/>
</dbReference>
<feature type="domain" description="DNA-directed RNA polymerase RpoA/D/Rpb3-type" evidence="4">
    <location>
        <begin position="58"/>
        <end position="324"/>
    </location>
</feature>
<dbReference type="GO" id="GO:0003899">
    <property type="term" value="F:DNA-directed RNA polymerase activity"/>
    <property type="evidence" value="ECO:0007669"/>
    <property type="project" value="InterPro"/>
</dbReference>
<dbReference type="Gene3D" id="3.30.1360.10">
    <property type="entry name" value="RNA polymerase, RBP11-like subunit"/>
    <property type="match status" value="1"/>
</dbReference>
<dbReference type="GeneID" id="10446979"/>
<proteinExistence type="inferred from homology"/>